<dbReference type="GO" id="GO:0016020">
    <property type="term" value="C:membrane"/>
    <property type="evidence" value="ECO:0007669"/>
    <property type="project" value="InterPro"/>
</dbReference>
<protein>
    <submittedName>
        <fullName evidence="5">Uncharacterized protein</fullName>
    </submittedName>
</protein>
<dbReference type="Proteomes" id="UP000298663">
    <property type="component" value="Unassembled WGS sequence"/>
</dbReference>
<evidence type="ECO:0000313" key="6">
    <source>
        <dbReference type="Proteomes" id="UP000298663"/>
    </source>
</evidence>
<evidence type="ECO:0000256" key="4">
    <source>
        <dbReference type="SAM" id="Phobius"/>
    </source>
</evidence>
<evidence type="ECO:0000256" key="1">
    <source>
        <dbReference type="ARBA" id="ARBA00022692"/>
    </source>
</evidence>
<evidence type="ECO:0000256" key="2">
    <source>
        <dbReference type="ARBA" id="ARBA00022989"/>
    </source>
</evidence>
<dbReference type="EMBL" id="AZBU02000001">
    <property type="protein sequence ID" value="TMS35892.1"/>
    <property type="molecule type" value="Genomic_DNA"/>
</dbReference>
<feature type="transmembrane region" description="Helical" evidence="4">
    <location>
        <begin position="93"/>
        <end position="115"/>
    </location>
</feature>
<name>A0A4U8URP3_STECR</name>
<proteinExistence type="predicted"/>
<evidence type="ECO:0000256" key="3">
    <source>
        <dbReference type="ARBA" id="ARBA00023136"/>
    </source>
</evidence>
<sequence length="129" mass="14676">MLWYADTVDWLLLLGGVVCCSVRSAAQITFWKIKLQVRDGKTKLADEGLVNSKGIEREIEIKNEEKEYKLENEGEEKTLLVVIFKFSKLKMPLVGLALVVTALRGLLWPIFSIIYGKMFLVSRIQAISK</sequence>
<dbReference type="AlphaFoldDB" id="A0A4U8URP3"/>
<dbReference type="Gene3D" id="1.20.1560.10">
    <property type="entry name" value="ABC transporter type 1, transmembrane domain"/>
    <property type="match status" value="1"/>
</dbReference>
<keyword evidence="3 4" id="KW-0472">Membrane</keyword>
<organism evidence="5 6">
    <name type="scientific">Steinernema carpocapsae</name>
    <name type="common">Entomopathogenic nematode</name>
    <dbReference type="NCBI Taxonomy" id="34508"/>
    <lineage>
        <taxon>Eukaryota</taxon>
        <taxon>Metazoa</taxon>
        <taxon>Ecdysozoa</taxon>
        <taxon>Nematoda</taxon>
        <taxon>Chromadorea</taxon>
        <taxon>Rhabditida</taxon>
        <taxon>Tylenchina</taxon>
        <taxon>Panagrolaimomorpha</taxon>
        <taxon>Strongyloidoidea</taxon>
        <taxon>Steinernematidae</taxon>
        <taxon>Steinernema</taxon>
    </lineage>
</organism>
<reference evidence="5 6" key="2">
    <citation type="journal article" date="2019" name="G3 (Bethesda)">
        <title>Hybrid Assembly of the Genome of the Entomopathogenic Nematode Steinernema carpocapsae Identifies the X-Chromosome.</title>
        <authorList>
            <person name="Serra L."/>
            <person name="Macchietto M."/>
            <person name="Macias-Munoz A."/>
            <person name="McGill C.J."/>
            <person name="Rodriguez I.M."/>
            <person name="Rodriguez B."/>
            <person name="Murad R."/>
            <person name="Mortazavi A."/>
        </authorList>
    </citation>
    <scope>NUCLEOTIDE SEQUENCE [LARGE SCALE GENOMIC DNA]</scope>
    <source>
        <strain evidence="5 6">ALL</strain>
    </source>
</reference>
<evidence type="ECO:0000313" key="5">
    <source>
        <dbReference type="EMBL" id="TMS35892.1"/>
    </source>
</evidence>
<reference evidence="5 6" key="1">
    <citation type="journal article" date="2015" name="Genome Biol.">
        <title>Comparative genomics of Steinernema reveals deeply conserved gene regulatory networks.</title>
        <authorList>
            <person name="Dillman A.R."/>
            <person name="Macchietto M."/>
            <person name="Porter C.F."/>
            <person name="Rogers A."/>
            <person name="Williams B."/>
            <person name="Antoshechkin I."/>
            <person name="Lee M.M."/>
            <person name="Goodwin Z."/>
            <person name="Lu X."/>
            <person name="Lewis E.E."/>
            <person name="Goodrich-Blair H."/>
            <person name="Stock S.P."/>
            <person name="Adams B.J."/>
            <person name="Sternberg P.W."/>
            <person name="Mortazavi A."/>
        </authorList>
    </citation>
    <scope>NUCLEOTIDE SEQUENCE [LARGE SCALE GENOMIC DNA]</scope>
    <source>
        <strain evidence="5 6">ALL</strain>
    </source>
</reference>
<dbReference type="GO" id="GO:0005524">
    <property type="term" value="F:ATP binding"/>
    <property type="evidence" value="ECO:0007669"/>
    <property type="project" value="InterPro"/>
</dbReference>
<comment type="caution">
    <text evidence="5">The sequence shown here is derived from an EMBL/GenBank/DDBJ whole genome shotgun (WGS) entry which is preliminary data.</text>
</comment>
<keyword evidence="1 4" id="KW-0812">Transmembrane</keyword>
<dbReference type="InterPro" id="IPR036640">
    <property type="entry name" value="ABC1_TM_sf"/>
</dbReference>
<accession>A0A4U8URP3</accession>
<gene>
    <name evidence="5" type="ORF">L596_003184</name>
</gene>
<keyword evidence="2 4" id="KW-1133">Transmembrane helix</keyword>
<keyword evidence="6" id="KW-1185">Reference proteome</keyword>